<dbReference type="AlphaFoldDB" id="A0A9N7W5K1"/>
<keyword evidence="3" id="KW-1185">Reference proteome</keyword>
<dbReference type="Proteomes" id="UP001153269">
    <property type="component" value="Unassembled WGS sequence"/>
</dbReference>
<evidence type="ECO:0000256" key="1">
    <source>
        <dbReference type="SAM" id="MobiDB-lite"/>
    </source>
</evidence>
<evidence type="ECO:0000313" key="2">
    <source>
        <dbReference type="EMBL" id="CAB1461021.1"/>
    </source>
</evidence>
<protein>
    <submittedName>
        <fullName evidence="2">Uncharacterized protein</fullName>
    </submittedName>
</protein>
<organism evidence="2 3">
    <name type="scientific">Pleuronectes platessa</name>
    <name type="common">European plaice</name>
    <dbReference type="NCBI Taxonomy" id="8262"/>
    <lineage>
        <taxon>Eukaryota</taxon>
        <taxon>Metazoa</taxon>
        <taxon>Chordata</taxon>
        <taxon>Craniata</taxon>
        <taxon>Vertebrata</taxon>
        <taxon>Euteleostomi</taxon>
        <taxon>Actinopterygii</taxon>
        <taxon>Neopterygii</taxon>
        <taxon>Teleostei</taxon>
        <taxon>Neoteleostei</taxon>
        <taxon>Acanthomorphata</taxon>
        <taxon>Carangaria</taxon>
        <taxon>Pleuronectiformes</taxon>
        <taxon>Pleuronectoidei</taxon>
        <taxon>Pleuronectidae</taxon>
        <taxon>Pleuronectes</taxon>
    </lineage>
</organism>
<feature type="compositionally biased region" description="Polar residues" evidence="1">
    <location>
        <begin position="17"/>
        <end position="28"/>
    </location>
</feature>
<feature type="region of interest" description="Disordered" evidence="1">
    <location>
        <begin position="1"/>
        <end position="28"/>
    </location>
</feature>
<comment type="caution">
    <text evidence="2">The sequence shown here is derived from an EMBL/GenBank/DDBJ whole genome shotgun (WGS) entry which is preliminary data.</text>
</comment>
<dbReference type="EMBL" id="CADEAL010004503">
    <property type="protein sequence ID" value="CAB1461021.1"/>
    <property type="molecule type" value="Genomic_DNA"/>
</dbReference>
<name>A0A9N7W5K1_PLEPL</name>
<proteinExistence type="predicted"/>
<gene>
    <name evidence="2" type="ORF">PLEPLA_LOCUS48896</name>
</gene>
<accession>A0A9N7W5K1</accession>
<evidence type="ECO:0000313" key="3">
    <source>
        <dbReference type="Proteomes" id="UP001153269"/>
    </source>
</evidence>
<sequence>MRGYPTSAKHRGGATLPTLSPTVHESSPSLDVSVHAAPEYDFKCLFAFTDDFLCEGESSQGSSQGCYLVTQGFQQGVTTALHPTRTTMTKCFEISHRPGQSPVDATVPQPTDFLRTPEAGSQMATDGEMKINVNSGTKSSAEESLVFLGTIIAS</sequence>
<reference evidence="2" key="1">
    <citation type="submission" date="2020-03" db="EMBL/GenBank/DDBJ databases">
        <authorList>
            <person name="Weist P."/>
        </authorList>
    </citation>
    <scope>NUCLEOTIDE SEQUENCE</scope>
</reference>